<reference evidence="2" key="1">
    <citation type="journal article" date="2020" name="Stud. Mycol.">
        <title>101 Dothideomycetes genomes: a test case for predicting lifestyles and emergence of pathogens.</title>
        <authorList>
            <person name="Haridas S."/>
            <person name="Albert R."/>
            <person name="Binder M."/>
            <person name="Bloem J."/>
            <person name="Labutti K."/>
            <person name="Salamov A."/>
            <person name="Andreopoulos B."/>
            <person name="Baker S."/>
            <person name="Barry K."/>
            <person name="Bills G."/>
            <person name="Bluhm B."/>
            <person name="Cannon C."/>
            <person name="Castanera R."/>
            <person name="Culley D."/>
            <person name="Daum C."/>
            <person name="Ezra D."/>
            <person name="Gonzalez J."/>
            <person name="Henrissat B."/>
            <person name="Kuo A."/>
            <person name="Liang C."/>
            <person name="Lipzen A."/>
            <person name="Lutzoni F."/>
            <person name="Magnuson J."/>
            <person name="Mondo S."/>
            <person name="Nolan M."/>
            <person name="Ohm R."/>
            <person name="Pangilinan J."/>
            <person name="Park H.-J."/>
            <person name="Ramirez L."/>
            <person name="Alfaro M."/>
            <person name="Sun H."/>
            <person name="Tritt A."/>
            <person name="Yoshinaga Y."/>
            <person name="Zwiers L.-H."/>
            <person name="Turgeon B."/>
            <person name="Goodwin S."/>
            <person name="Spatafora J."/>
            <person name="Crous P."/>
            <person name="Grigoriev I."/>
        </authorList>
    </citation>
    <scope>NUCLEOTIDE SEQUENCE</scope>
    <source>
        <strain evidence="2">CBS 121167</strain>
    </source>
</reference>
<gene>
    <name evidence="2" type="ORF">K452DRAFT_284124</name>
</gene>
<evidence type="ECO:0000256" key="1">
    <source>
        <dbReference type="SAM" id="MobiDB-lite"/>
    </source>
</evidence>
<evidence type="ECO:0000313" key="3">
    <source>
        <dbReference type="Proteomes" id="UP000799438"/>
    </source>
</evidence>
<feature type="compositionally biased region" description="Polar residues" evidence="1">
    <location>
        <begin position="21"/>
        <end position="37"/>
    </location>
</feature>
<feature type="region of interest" description="Disordered" evidence="1">
    <location>
        <begin position="111"/>
        <end position="132"/>
    </location>
</feature>
<accession>A0A6A6BNP9</accession>
<name>A0A6A6BNP9_9PEZI</name>
<dbReference type="EMBL" id="ML995477">
    <property type="protein sequence ID" value="KAF2145750.1"/>
    <property type="molecule type" value="Genomic_DNA"/>
</dbReference>
<proteinExistence type="predicted"/>
<protein>
    <submittedName>
        <fullName evidence="2">Uncharacterized protein</fullName>
    </submittedName>
</protein>
<evidence type="ECO:0000313" key="2">
    <source>
        <dbReference type="EMBL" id="KAF2145750.1"/>
    </source>
</evidence>
<keyword evidence="3" id="KW-1185">Reference proteome</keyword>
<dbReference type="RefSeq" id="XP_033401462.1">
    <property type="nucleotide sequence ID" value="XM_033539896.1"/>
</dbReference>
<dbReference type="Proteomes" id="UP000799438">
    <property type="component" value="Unassembled WGS sequence"/>
</dbReference>
<sequence length="132" mass="13586">MQGGQRHPSIHNITDPFGVLTDSSTPSGPTNQPTLAQPQAKKETPLHRSHRPRAPLASARTHAPAQPFVRPPTRTPATPLGTAHRTAQASTAGTAGTAAGGARCLVPSRAGAVVSAHRPGLRRRGAANLQPG</sequence>
<feature type="compositionally biased region" description="Low complexity" evidence="1">
    <location>
        <begin position="86"/>
        <end position="99"/>
    </location>
</feature>
<dbReference type="AlphaFoldDB" id="A0A6A6BNP9"/>
<organism evidence="2 3">
    <name type="scientific">Aplosporella prunicola CBS 121167</name>
    <dbReference type="NCBI Taxonomy" id="1176127"/>
    <lineage>
        <taxon>Eukaryota</taxon>
        <taxon>Fungi</taxon>
        <taxon>Dikarya</taxon>
        <taxon>Ascomycota</taxon>
        <taxon>Pezizomycotina</taxon>
        <taxon>Dothideomycetes</taxon>
        <taxon>Dothideomycetes incertae sedis</taxon>
        <taxon>Botryosphaeriales</taxon>
        <taxon>Aplosporellaceae</taxon>
        <taxon>Aplosporella</taxon>
    </lineage>
</organism>
<dbReference type="GeneID" id="54297392"/>
<feature type="region of interest" description="Disordered" evidence="1">
    <location>
        <begin position="1"/>
        <end position="99"/>
    </location>
</feature>